<comment type="caution">
    <text evidence="9">The sequence shown here is derived from an EMBL/GenBank/DDBJ whole genome shotgun (WGS) entry which is preliminary data.</text>
</comment>
<dbReference type="Proteomes" id="UP000722791">
    <property type="component" value="Unassembled WGS sequence"/>
</dbReference>
<evidence type="ECO:0000256" key="3">
    <source>
        <dbReference type="ARBA" id="ARBA00022528"/>
    </source>
</evidence>
<dbReference type="SUPFAM" id="SSF103511">
    <property type="entry name" value="Chlorophyll a-b binding protein"/>
    <property type="match status" value="1"/>
</dbReference>
<evidence type="ECO:0000313" key="10">
    <source>
        <dbReference type="Proteomes" id="UP000722791"/>
    </source>
</evidence>
<organism evidence="9 10">
    <name type="scientific">Volvox reticuliferus</name>
    <dbReference type="NCBI Taxonomy" id="1737510"/>
    <lineage>
        <taxon>Eukaryota</taxon>
        <taxon>Viridiplantae</taxon>
        <taxon>Chlorophyta</taxon>
        <taxon>core chlorophytes</taxon>
        <taxon>Chlorophyceae</taxon>
        <taxon>CS clade</taxon>
        <taxon>Chlamydomonadales</taxon>
        <taxon>Volvocaceae</taxon>
        <taxon>Volvox</taxon>
    </lineage>
</organism>
<evidence type="ECO:0000256" key="5">
    <source>
        <dbReference type="ARBA" id="ARBA00022692"/>
    </source>
</evidence>
<sequence length="207" mass="22413">MPSMHSSYHLSCYCNCGSWSIHRYAKMAATLSTGCQGLRARVGLRPLPFRSSPRFCTVRVRAEGSSSPIPMPVWPTDTETTRDVFAFAGSAPERVNGRIAMIGFVSILGPELTKKQPVLEQIGDSLIPIILFSLTITFASILPKIVSGVSLKELHAAATGENMKGQGLQQALAFFDTNTELWSGRLAMLGFAGLLLIETVKGGESFF</sequence>
<evidence type="ECO:0000313" key="9">
    <source>
        <dbReference type="EMBL" id="GIM05551.1"/>
    </source>
</evidence>
<dbReference type="Pfam" id="PF00504">
    <property type="entry name" value="Chloroa_b-bind"/>
    <property type="match status" value="1"/>
</dbReference>
<dbReference type="PANTHER" id="PTHR14154">
    <property type="entry name" value="UPF0041 BRAIN PROTEIN 44-RELATED"/>
    <property type="match status" value="1"/>
</dbReference>
<evidence type="ECO:0000256" key="6">
    <source>
        <dbReference type="ARBA" id="ARBA00022989"/>
    </source>
</evidence>
<name>A0A8J4GDR8_9CHLO</name>
<keyword evidence="4" id="KW-0934">Plastid</keyword>
<keyword evidence="3" id="KW-0150">Chloroplast</keyword>
<dbReference type="GO" id="GO:0009507">
    <property type="term" value="C:chloroplast"/>
    <property type="evidence" value="ECO:0007669"/>
    <property type="project" value="UniProtKB-SubCell"/>
</dbReference>
<proteinExistence type="inferred from homology"/>
<keyword evidence="7" id="KW-0472">Membrane</keyword>
<reference evidence="9" key="1">
    <citation type="journal article" date="2021" name="Proc. Natl. Acad. Sci. U.S.A.">
        <title>Three genomes in the algal genus Volvox reveal the fate of a haploid sex-determining region after a transition to homothallism.</title>
        <authorList>
            <person name="Yamamoto K."/>
            <person name="Hamaji T."/>
            <person name="Kawai-Toyooka H."/>
            <person name="Matsuzaki R."/>
            <person name="Takahashi F."/>
            <person name="Nishimura Y."/>
            <person name="Kawachi M."/>
            <person name="Noguchi H."/>
            <person name="Minakuchi Y."/>
            <person name="Umen J.G."/>
            <person name="Toyoda A."/>
            <person name="Nozaki H."/>
        </authorList>
    </citation>
    <scope>NUCLEOTIDE SEQUENCE</scope>
    <source>
        <strain evidence="9">NIES-3785</strain>
    </source>
</reference>
<dbReference type="AlphaFoldDB" id="A0A8J4GDR8"/>
<accession>A0A8J4GDR8</accession>
<protein>
    <submittedName>
        <fullName evidence="9">Uncharacterized protein</fullName>
    </submittedName>
</protein>
<dbReference type="Gene3D" id="1.10.3460.10">
    <property type="entry name" value="Chlorophyll a/b binding protein domain"/>
    <property type="match status" value="1"/>
</dbReference>
<evidence type="ECO:0000256" key="8">
    <source>
        <dbReference type="ARBA" id="ARBA00037956"/>
    </source>
</evidence>
<comment type="subcellular location">
    <subcellularLocation>
        <location evidence="1">Membrane</location>
        <topology evidence="1">Multi-pass membrane protein</topology>
    </subcellularLocation>
    <subcellularLocation>
        <location evidence="2">Plastid</location>
        <location evidence="2">Chloroplast</location>
    </subcellularLocation>
</comment>
<dbReference type="GO" id="GO:0016020">
    <property type="term" value="C:membrane"/>
    <property type="evidence" value="ECO:0007669"/>
    <property type="project" value="UniProtKB-SubCell"/>
</dbReference>
<dbReference type="EMBL" id="BNCQ01000019">
    <property type="protein sequence ID" value="GIM05551.1"/>
    <property type="molecule type" value="Genomic_DNA"/>
</dbReference>
<evidence type="ECO:0000256" key="2">
    <source>
        <dbReference type="ARBA" id="ARBA00004229"/>
    </source>
</evidence>
<dbReference type="InterPro" id="IPR022796">
    <property type="entry name" value="Chloroa_b-bind"/>
</dbReference>
<gene>
    <name evidence="9" type="ORF">Vretimale_10013</name>
</gene>
<evidence type="ECO:0000256" key="4">
    <source>
        <dbReference type="ARBA" id="ARBA00022640"/>
    </source>
</evidence>
<keyword evidence="6" id="KW-1133">Transmembrane helix</keyword>
<evidence type="ECO:0000256" key="1">
    <source>
        <dbReference type="ARBA" id="ARBA00004141"/>
    </source>
</evidence>
<evidence type="ECO:0000256" key="7">
    <source>
        <dbReference type="ARBA" id="ARBA00023136"/>
    </source>
</evidence>
<comment type="similarity">
    <text evidence="8">Belongs to the ELIP/psbS family.</text>
</comment>
<keyword evidence="5" id="KW-0812">Transmembrane</keyword>